<proteinExistence type="predicted"/>
<dbReference type="Proteomes" id="UP000265520">
    <property type="component" value="Unassembled WGS sequence"/>
</dbReference>
<sequence>MEVITIITRIQYDSRLIPPGFVARFNGWNEKQVQSDRTSLLSFTGWYETSLQENRLIE</sequence>
<accession>A0A392R222</accession>
<reference evidence="1 2" key="1">
    <citation type="journal article" date="2018" name="Front. Plant Sci.">
        <title>Red Clover (Trifolium pratense) and Zigzag Clover (T. medium) - A Picture of Genomic Similarities and Differences.</title>
        <authorList>
            <person name="Dluhosova J."/>
            <person name="Istvanek J."/>
            <person name="Nedelnik J."/>
            <person name="Repkova J."/>
        </authorList>
    </citation>
    <scope>NUCLEOTIDE SEQUENCE [LARGE SCALE GENOMIC DNA]</scope>
    <source>
        <strain evidence="2">cv. 10/8</strain>
        <tissue evidence="1">Leaf</tissue>
    </source>
</reference>
<name>A0A392R222_9FABA</name>
<keyword evidence="2" id="KW-1185">Reference proteome</keyword>
<dbReference type="AlphaFoldDB" id="A0A392R222"/>
<comment type="caution">
    <text evidence="1">The sequence shown here is derived from an EMBL/GenBank/DDBJ whole genome shotgun (WGS) entry which is preliminary data.</text>
</comment>
<dbReference type="EMBL" id="LXQA010181074">
    <property type="protein sequence ID" value="MCI30633.1"/>
    <property type="molecule type" value="Genomic_DNA"/>
</dbReference>
<feature type="non-terminal residue" evidence="1">
    <location>
        <position position="58"/>
    </location>
</feature>
<organism evidence="1 2">
    <name type="scientific">Trifolium medium</name>
    <dbReference type="NCBI Taxonomy" id="97028"/>
    <lineage>
        <taxon>Eukaryota</taxon>
        <taxon>Viridiplantae</taxon>
        <taxon>Streptophyta</taxon>
        <taxon>Embryophyta</taxon>
        <taxon>Tracheophyta</taxon>
        <taxon>Spermatophyta</taxon>
        <taxon>Magnoliopsida</taxon>
        <taxon>eudicotyledons</taxon>
        <taxon>Gunneridae</taxon>
        <taxon>Pentapetalae</taxon>
        <taxon>rosids</taxon>
        <taxon>fabids</taxon>
        <taxon>Fabales</taxon>
        <taxon>Fabaceae</taxon>
        <taxon>Papilionoideae</taxon>
        <taxon>50 kb inversion clade</taxon>
        <taxon>NPAAA clade</taxon>
        <taxon>Hologalegina</taxon>
        <taxon>IRL clade</taxon>
        <taxon>Trifolieae</taxon>
        <taxon>Trifolium</taxon>
    </lineage>
</organism>
<protein>
    <submittedName>
        <fullName evidence="1">Uncharacterized protein</fullName>
    </submittedName>
</protein>
<evidence type="ECO:0000313" key="2">
    <source>
        <dbReference type="Proteomes" id="UP000265520"/>
    </source>
</evidence>
<evidence type="ECO:0000313" key="1">
    <source>
        <dbReference type="EMBL" id="MCI30633.1"/>
    </source>
</evidence>